<protein>
    <submittedName>
        <fullName evidence="1">Uncharacterized protein</fullName>
    </submittedName>
</protein>
<sequence>MDDVYDKNFSDKFKSPDLLSHFEDGSSYLENSLFQSHPHAIQIHLYLDEVEKYGMNVLLKPVIDEIKQLEQGIDINIRGNLQKVFGTLTILTAHNLASHSVGGFKIAVTYYCLGTDEDIKTKFCDDDFIKRTKESHNLQCESLETEEAEYFNTWVIIGKNSPIKDGGIIQCVLRPRASFNFNIIDDSGSCQSATTTEEEIEEVVLQEQVTFITPHEEDPIVFEQGTPAKRKCMQNVQKQITATAMPDAKPIPSSYKLTNRFRPDLQDLLNNPTSVIILKHQSAILRKVANSLQYYTYKPTPSGVFWCGSGVV</sequence>
<gene>
    <name evidence="1" type="ORF">OUZ56_024138</name>
</gene>
<keyword evidence="2" id="KW-1185">Reference proteome</keyword>
<reference evidence="1 2" key="1">
    <citation type="journal article" date="2023" name="Nucleic Acids Res.">
        <title>The hologenome of Daphnia magna reveals possible DNA methylation and microbiome-mediated evolution of the host genome.</title>
        <authorList>
            <person name="Chaturvedi A."/>
            <person name="Li X."/>
            <person name="Dhandapani V."/>
            <person name="Marshall H."/>
            <person name="Kissane S."/>
            <person name="Cuenca-Cambronero M."/>
            <person name="Asole G."/>
            <person name="Calvet F."/>
            <person name="Ruiz-Romero M."/>
            <person name="Marangio P."/>
            <person name="Guigo R."/>
            <person name="Rago D."/>
            <person name="Mirbahai L."/>
            <person name="Eastwood N."/>
            <person name="Colbourne J.K."/>
            <person name="Zhou J."/>
            <person name="Mallon E."/>
            <person name="Orsini L."/>
        </authorList>
    </citation>
    <scope>NUCLEOTIDE SEQUENCE [LARGE SCALE GENOMIC DNA]</scope>
    <source>
        <strain evidence="1">LRV0_1</strain>
    </source>
</reference>
<comment type="caution">
    <text evidence="1">The sequence shown here is derived from an EMBL/GenBank/DDBJ whole genome shotgun (WGS) entry which is preliminary data.</text>
</comment>
<dbReference type="Proteomes" id="UP001234178">
    <property type="component" value="Unassembled WGS sequence"/>
</dbReference>
<dbReference type="EMBL" id="JAOYFB010000039">
    <property type="protein sequence ID" value="KAK4030799.1"/>
    <property type="molecule type" value="Genomic_DNA"/>
</dbReference>
<evidence type="ECO:0000313" key="2">
    <source>
        <dbReference type="Proteomes" id="UP001234178"/>
    </source>
</evidence>
<evidence type="ECO:0000313" key="1">
    <source>
        <dbReference type="EMBL" id="KAK4030799.1"/>
    </source>
</evidence>
<accession>A0ABR0B099</accession>
<proteinExistence type="predicted"/>
<name>A0ABR0B099_9CRUS</name>
<organism evidence="1 2">
    <name type="scientific">Daphnia magna</name>
    <dbReference type="NCBI Taxonomy" id="35525"/>
    <lineage>
        <taxon>Eukaryota</taxon>
        <taxon>Metazoa</taxon>
        <taxon>Ecdysozoa</taxon>
        <taxon>Arthropoda</taxon>
        <taxon>Crustacea</taxon>
        <taxon>Branchiopoda</taxon>
        <taxon>Diplostraca</taxon>
        <taxon>Cladocera</taxon>
        <taxon>Anomopoda</taxon>
        <taxon>Daphniidae</taxon>
        <taxon>Daphnia</taxon>
    </lineage>
</organism>